<proteinExistence type="predicted"/>
<evidence type="ECO:0000256" key="1">
    <source>
        <dbReference type="SAM" id="Phobius"/>
    </source>
</evidence>
<dbReference type="Proteomes" id="UP001596504">
    <property type="component" value="Unassembled WGS sequence"/>
</dbReference>
<organism evidence="2 3">
    <name type="scientific">Saccharopolyspora griseoalba</name>
    <dbReference type="NCBI Taxonomy" id="1431848"/>
    <lineage>
        <taxon>Bacteria</taxon>
        <taxon>Bacillati</taxon>
        <taxon>Actinomycetota</taxon>
        <taxon>Actinomycetes</taxon>
        <taxon>Pseudonocardiales</taxon>
        <taxon>Pseudonocardiaceae</taxon>
        <taxon>Saccharopolyspora</taxon>
    </lineage>
</organism>
<name>A0ABW2LNI2_9PSEU</name>
<keyword evidence="1" id="KW-0812">Transmembrane</keyword>
<comment type="caution">
    <text evidence="2">The sequence shown here is derived from an EMBL/GenBank/DDBJ whole genome shotgun (WGS) entry which is preliminary data.</text>
</comment>
<dbReference type="InterPro" id="IPR025962">
    <property type="entry name" value="SdpI/YhfL"/>
</dbReference>
<feature type="transmembrane region" description="Helical" evidence="1">
    <location>
        <begin position="93"/>
        <end position="114"/>
    </location>
</feature>
<evidence type="ECO:0000313" key="2">
    <source>
        <dbReference type="EMBL" id="MFC7342874.1"/>
    </source>
</evidence>
<keyword evidence="3" id="KW-1185">Reference proteome</keyword>
<dbReference type="RefSeq" id="WP_380669188.1">
    <property type="nucleotide sequence ID" value="NZ_JBHTCJ010000007.1"/>
</dbReference>
<keyword evidence="1" id="KW-1133">Transmembrane helix</keyword>
<gene>
    <name evidence="2" type="ORF">ACFQRI_15835</name>
</gene>
<reference evidence="3" key="1">
    <citation type="journal article" date="2019" name="Int. J. Syst. Evol. Microbiol.">
        <title>The Global Catalogue of Microorganisms (GCM) 10K type strain sequencing project: providing services to taxonomists for standard genome sequencing and annotation.</title>
        <authorList>
            <consortium name="The Broad Institute Genomics Platform"/>
            <consortium name="The Broad Institute Genome Sequencing Center for Infectious Disease"/>
            <person name="Wu L."/>
            <person name="Ma J."/>
        </authorList>
    </citation>
    <scope>NUCLEOTIDE SEQUENCE [LARGE SCALE GENOMIC DNA]</scope>
    <source>
        <strain evidence="3">WLHS5</strain>
    </source>
</reference>
<protein>
    <submittedName>
        <fullName evidence="2">SdpI family protein</fullName>
    </submittedName>
</protein>
<accession>A0ABW2LNI2</accession>
<keyword evidence="1" id="KW-0472">Membrane</keyword>
<feature type="transmembrane region" description="Helical" evidence="1">
    <location>
        <begin position="6"/>
        <end position="25"/>
    </location>
</feature>
<evidence type="ECO:0000313" key="3">
    <source>
        <dbReference type="Proteomes" id="UP001596504"/>
    </source>
</evidence>
<feature type="transmembrane region" description="Helical" evidence="1">
    <location>
        <begin position="66"/>
        <end position="87"/>
    </location>
</feature>
<sequence>MEASGGLFLFAAELLLLAVVLHAVTRSIASGNLGRNAAIGIRTRATRASDAAWRAGHLAASARMMVAARTGYALGGATIGLGLLGAASGSSPAWFFAVPAVGTAAVIGLLLAAARRADRAARAAVDG</sequence>
<dbReference type="EMBL" id="JBHTCJ010000007">
    <property type="protein sequence ID" value="MFC7342874.1"/>
    <property type="molecule type" value="Genomic_DNA"/>
</dbReference>
<dbReference type="Pfam" id="PF13630">
    <property type="entry name" value="SdpI"/>
    <property type="match status" value="1"/>
</dbReference>